<dbReference type="Proteomes" id="UP000731519">
    <property type="component" value="Unassembled WGS sequence"/>
</dbReference>
<proteinExistence type="predicted"/>
<protein>
    <submittedName>
        <fullName evidence="1">Uncharacterized protein</fullName>
    </submittedName>
</protein>
<dbReference type="RefSeq" id="WP_159311506.1">
    <property type="nucleotide sequence ID" value="NZ_ASYR01000050.1"/>
</dbReference>
<gene>
    <name evidence="1" type="ORF">K701_27870</name>
</gene>
<dbReference type="EMBL" id="ASYR01000050">
    <property type="protein sequence ID" value="KAF0646571.1"/>
    <property type="molecule type" value="Genomic_DNA"/>
</dbReference>
<accession>A0ABQ6XLB5</accession>
<evidence type="ECO:0000313" key="1">
    <source>
        <dbReference type="EMBL" id="KAF0646571.1"/>
    </source>
</evidence>
<keyword evidence="2" id="KW-1185">Reference proteome</keyword>
<evidence type="ECO:0000313" key="2">
    <source>
        <dbReference type="Proteomes" id="UP000731519"/>
    </source>
</evidence>
<sequence>MTLDNLIDALTAVDSTLIVPDGFTNPHSYRGYYDEVAFEPAHDVTAGAMLADALAARGATYTGWKGGEYTMTGDTPCWLAHEGSAGGEALDEDRVRRMLASARPADAAGGAEVTILDFAEPSGCTHCGVPKHHHGLRGHHTAGLHAWGKPAQQQIKDRMRARRAARQAAAPTQYHARTAWMADNTGEDGIPYCADCGTEGCRQWMRTDTRLTKRRMELAGINPKRRSGAGWGGVESRPF</sequence>
<comment type="caution">
    <text evidence="1">The sequence shown here is derived from an EMBL/GenBank/DDBJ whole genome shotgun (WGS) entry which is preliminary data.</text>
</comment>
<name>A0ABQ6XLB5_STRFR</name>
<reference evidence="1 2" key="1">
    <citation type="submission" date="2013-05" db="EMBL/GenBank/DDBJ databases">
        <title>Genome Sequence of Streptomyces fradiae.</title>
        <authorList>
            <person name="Kirby R."/>
        </authorList>
    </citation>
    <scope>NUCLEOTIDE SEQUENCE [LARGE SCALE GENOMIC DNA]</scope>
    <source>
        <strain evidence="1 2">ATCC 10745</strain>
    </source>
</reference>
<organism evidence="1 2">
    <name type="scientific">Streptomyces fradiae ATCC 10745 = DSM 40063</name>
    <dbReference type="NCBI Taxonomy" id="1319510"/>
    <lineage>
        <taxon>Bacteria</taxon>
        <taxon>Bacillati</taxon>
        <taxon>Actinomycetota</taxon>
        <taxon>Actinomycetes</taxon>
        <taxon>Kitasatosporales</taxon>
        <taxon>Streptomycetaceae</taxon>
        <taxon>Streptomyces</taxon>
    </lineage>
</organism>